<feature type="transmembrane region" description="Helical" evidence="1">
    <location>
        <begin position="98"/>
        <end position="116"/>
    </location>
</feature>
<feature type="transmembrane region" description="Helical" evidence="1">
    <location>
        <begin position="269"/>
        <end position="286"/>
    </location>
</feature>
<sequence>MKHVTDRSVYLRWLIPASSFRLPVALLPLAIEYVIGSAAGFRFASLVVGAVAVGEISVVGILATRRGQRAASLGAQSTLTILALLDIALLIASLIHPLLAFSLPVALLSGATTALASGKLRQVLTAQLSPQSLQRYLSWDAVALEIAYLVAPALIAVQVMLAGARLLLVIPAVLAALSPVLLRRHSTPTLPTAVIPHITLRSWLWVLSAGEGLGEGMVVVTIVPIATELLHNAPFGALAMALLSLGSILGGSLYAHFGTGSAAVFPQRRIAILLIGLSICLVAEAAGIQNELMVGVTLLCFGGFIAPSNGLRTFAATHHFDRRLHSSAFSMIYSSYSIGSVTAAVAFAVLDQTLALSAILILAALGTATVSVAYLSTYRTRPDSATGGVKG</sequence>
<dbReference type="InterPro" id="IPR036259">
    <property type="entry name" value="MFS_trans_sf"/>
</dbReference>
<keyword evidence="1" id="KW-0812">Transmembrane</keyword>
<evidence type="ECO:0008006" key="4">
    <source>
        <dbReference type="Google" id="ProtNLM"/>
    </source>
</evidence>
<feature type="transmembrane region" description="Helical" evidence="1">
    <location>
        <begin position="163"/>
        <end position="182"/>
    </location>
</feature>
<feature type="transmembrane region" description="Helical" evidence="1">
    <location>
        <begin position="70"/>
        <end position="92"/>
    </location>
</feature>
<dbReference type="RefSeq" id="WP_298386670.1">
    <property type="nucleotide sequence ID" value="NZ_JBFSHR010000015.1"/>
</dbReference>
<feature type="transmembrane region" description="Helical" evidence="1">
    <location>
        <begin position="137"/>
        <end position="157"/>
    </location>
</feature>
<comment type="caution">
    <text evidence="2">The sequence shown here is derived from an EMBL/GenBank/DDBJ whole genome shotgun (WGS) entry which is preliminary data.</text>
</comment>
<feature type="transmembrane region" description="Helical" evidence="1">
    <location>
        <begin position="356"/>
        <end position="375"/>
    </location>
</feature>
<feature type="transmembrane region" description="Helical" evidence="1">
    <location>
        <begin position="332"/>
        <end position="350"/>
    </location>
</feature>
<organism evidence="2 3">
    <name type="scientific">Ferrimicrobium acidiphilum</name>
    <dbReference type="NCBI Taxonomy" id="121039"/>
    <lineage>
        <taxon>Bacteria</taxon>
        <taxon>Bacillati</taxon>
        <taxon>Actinomycetota</taxon>
        <taxon>Acidimicrobiia</taxon>
        <taxon>Acidimicrobiales</taxon>
        <taxon>Acidimicrobiaceae</taxon>
        <taxon>Ferrimicrobium</taxon>
    </lineage>
</organism>
<feature type="transmembrane region" description="Helical" evidence="1">
    <location>
        <begin position="43"/>
        <end position="63"/>
    </location>
</feature>
<proteinExistence type="predicted"/>
<name>A0ABV3Y1E2_9ACTN</name>
<gene>
    <name evidence="2" type="ORF">AB6A68_05950</name>
</gene>
<evidence type="ECO:0000313" key="2">
    <source>
        <dbReference type="EMBL" id="MEX6429381.1"/>
    </source>
</evidence>
<dbReference type="Proteomes" id="UP001560267">
    <property type="component" value="Unassembled WGS sequence"/>
</dbReference>
<feature type="transmembrane region" description="Helical" evidence="1">
    <location>
        <begin position="203"/>
        <end position="227"/>
    </location>
</feature>
<keyword evidence="1" id="KW-1133">Transmembrane helix</keyword>
<protein>
    <recommendedName>
        <fullName evidence="4">MFS transporter</fullName>
    </recommendedName>
</protein>
<dbReference type="EMBL" id="JBFSHR010000015">
    <property type="protein sequence ID" value="MEX6429381.1"/>
    <property type="molecule type" value="Genomic_DNA"/>
</dbReference>
<feature type="transmembrane region" description="Helical" evidence="1">
    <location>
        <begin position="233"/>
        <end position="257"/>
    </location>
</feature>
<accession>A0ABV3Y1E2</accession>
<keyword evidence="3" id="KW-1185">Reference proteome</keyword>
<evidence type="ECO:0000256" key="1">
    <source>
        <dbReference type="SAM" id="Phobius"/>
    </source>
</evidence>
<evidence type="ECO:0000313" key="3">
    <source>
        <dbReference type="Proteomes" id="UP001560267"/>
    </source>
</evidence>
<feature type="transmembrane region" description="Helical" evidence="1">
    <location>
        <begin position="292"/>
        <end position="311"/>
    </location>
</feature>
<keyword evidence="1" id="KW-0472">Membrane</keyword>
<feature type="transmembrane region" description="Helical" evidence="1">
    <location>
        <begin position="9"/>
        <end position="31"/>
    </location>
</feature>
<reference evidence="2 3" key="1">
    <citation type="submission" date="2024-07" db="EMBL/GenBank/DDBJ databases">
        <title>Draft Genome Sequence of Ferrimicrobium acidiphilum Strain YE2023, Isolated from a Pulp of Bioleach Reactor.</title>
        <authorList>
            <person name="Elkina Y.A."/>
            <person name="Bulaeva A.G."/>
            <person name="Beletsky A.V."/>
            <person name="Mardanov A.V."/>
        </authorList>
    </citation>
    <scope>NUCLEOTIDE SEQUENCE [LARGE SCALE GENOMIC DNA]</scope>
    <source>
        <strain evidence="2 3">YE2023</strain>
    </source>
</reference>
<dbReference type="SUPFAM" id="SSF103473">
    <property type="entry name" value="MFS general substrate transporter"/>
    <property type="match status" value="1"/>
</dbReference>